<proteinExistence type="inferred from homology"/>
<feature type="transmembrane region" description="Helical" evidence="7">
    <location>
        <begin position="239"/>
        <end position="257"/>
    </location>
</feature>
<gene>
    <name evidence="9" type="ORF">EVEC_LOCUS4174</name>
</gene>
<feature type="transmembrane region" description="Helical" evidence="7">
    <location>
        <begin position="155"/>
        <end position="176"/>
    </location>
</feature>
<evidence type="ECO:0000259" key="8">
    <source>
        <dbReference type="Pfam" id="PF09335"/>
    </source>
</evidence>
<evidence type="ECO:0000256" key="4">
    <source>
        <dbReference type="ARBA" id="ARBA00022989"/>
    </source>
</evidence>
<feature type="transmembrane region" description="Helical" evidence="7">
    <location>
        <begin position="121"/>
        <end position="143"/>
    </location>
</feature>
<comment type="similarity">
    <text evidence="6">Belongs to the TMEM41 family.</text>
</comment>
<accession>A0A0N4V353</accession>
<feature type="transmembrane region" description="Helical" evidence="7">
    <location>
        <begin position="269"/>
        <end position="292"/>
    </location>
</feature>
<keyword evidence="3" id="KW-0732">Signal</keyword>
<evidence type="ECO:0000313" key="11">
    <source>
        <dbReference type="WBParaSite" id="EVEC_0000446601-mRNA-1"/>
    </source>
</evidence>
<dbReference type="GO" id="GO:0016020">
    <property type="term" value="C:membrane"/>
    <property type="evidence" value="ECO:0007669"/>
    <property type="project" value="UniProtKB-SubCell"/>
</dbReference>
<keyword evidence="4 7" id="KW-1133">Transmembrane helix</keyword>
<name>A0A0N4V353_ENTVE</name>
<dbReference type="InterPro" id="IPR045014">
    <property type="entry name" value="TM41A/B"/>
</dbReference>
<evidence type="ECO:0000313" key="10">
    <source>
        <dbReference type="Proteomes" id="UP000274131"/>
    </source>
</evidence>
<keyword evidence="10" id="KW-1185">Reference proteome</keyword>
<comment type="subcellular location">
    <subcellularLocation>
        <location evidence="1">Membrane</location>
        <topology evidence="1">Multi-pass membrane protein</topology>
    </subcellularLocation>
</comment>
<reference evidence="11" key="1">
    <citation type="submission" date="2017-02" db="UniProtKB">
        <authorList>
            <consortium name="WormBaseParasite"/>
        </authorList>
    </citation>
    <scope>IDENTIFICATION</scope>
</reference>
<evidence type="ECO:0000256" key="6">
    <source>
        <dbReference type="ARBA" id="ARBA00025797"/>
    </source>
</evidence>
<keyword evidence="2 7" id="KW-0812">Transmembrane</keyword>
<dbReference type="WBParaSite" id="EVEC_0000446601-mRNA-1">
    <property type="protein sequence ID" value="EVEC_0000446601-mRNA-1"/>
    <property type="gene ID" value="EVEC_0000446601"/>
</dbReference>
<feature type="transmembrane region" description="Helical" evidence="7">
    <location>
        <begin position="206"/>
        <end position="227"/>
    </location>
</feature>
<evidence type="ECO:0000313" key="9">
    <source>
        <dbReference type="EMBL" id="VDD89423.1"/>
    </source>
</evidence>
<dbReference type="AlphaFoldDB" id="A0A0N4V353"/>
<dbReference type="OrthoDB" id="3364966at2759"/>
<evidence type="ECO:0000256" key="3">
    <source>
        <dbReference type="ARBA" id="ARBA00022729"/>
    </source>
</evidence>
<organism evidence="11">
    <name type="scientific">Enterobius vermicularis</name>
    <name type="common">Human pinworm</name>
    <dbReference type="NCBI Taxonomy" id="51028"/>
    <lineage>
        <taxon>Eukaryota</taxon>
        <taxon>Metazoa</taxon>
        <taxon>Ecdysozoa</taxon>
        <taxon>Nematoda</taxon>
        <taxon>Chromadorea</taxon>
        <taxon>Rhabditida</taxon>
        <taxon>Spirurina</taxon>
        <taxon>Oxyuridomorpha</taxon>
        <taxon>Oxyuroidea</taxon>
        <taxon>Oxyuridae</taxon>
        <taxon>Enterobius</taxon>
    </lineage>
</organism>
<evidence type="ECO:0000256" key="5">
    <source>
        <dbReference type="ARBA" id="ARBA00023136"/>
    </source>
</evidence>
<evidence type="ECO:0000256" key="2">
    <source>
        <dbReference type="ARBA" id="ARBA00022692"/>
    </source>
</evidence>
<dbReference type="PANTHER" id="PTHR43220:SF21">
    <property type="entry name" value="TRANSMEMBRANE PROTEIN 41A"/>
    <property type="match status" value="1"/>
</dbReference>
<protein>
    <submittedName>
        <fullName evidence="11">Transmembrane protein 41B</fullName>
    </submittedName>
</protein>
<dbReference type="Proteomes" id="UP000274131">
    <property type="component" value="Unassembled WGS sequence"/>
</dbReference>
<keyword evidence="5 7" id="KW-0472">Membrane</keyword>
<dbReference type="EMBL" id="UXUI01007785">
    <property type="protein sequence ID" value="VDD89423.1"/>
    <property type="molecule type" value="Genomic_DNA"/>
</dbReference>
<dbReference type="InterPro" id="IPR032816">
    <property type="entry name" value="VTT_dom"/>
</dbReference>
<evidence type="ECO:0000256" key="7">
    <source>
        <dbReference type="SAM" id="Phobius"/>
    </source>
</evidence>
<reference evidence="9 10" key="2">
    <citation type="submission" date="2018-10" db="EMBL/GenBank/DDBJ databases">
        <authorList>
            <consortium name="Pathogen Informatics"/>
        </authorList>
    </citation>
    <scope>NUCLEOTIDE SEQUENCE [LARGE SCALE GENOMIC DNA]</scope>
</reference>
<feature type="transmembrane region" description="Helical" evidence="7">
    <location>
        <begin position="6"/>
        <end position="24"/>
    </location>
</feature>
<dbReference type="STRING" id="51028.A0A0N4V353"/>
<dbReference type="Pfam" id="PF09335">
    <property type="entry name" value="VTT_dom"/>
    <property type="match status" value="1"/>
</dbReference>
<sequence length="297" mass="33726">MGFLVLISAFSCFTGILYLVWTLGPKDYDSSVSDGHFQIPPSIDQLKFAAEYFSRYKAKDGKGVGSNESEINIREIGHTASFQVLLSYTAHQRLTHADAFFHTRPEEFLITTFFRDKHANYVLLLFALTYLYKQCFAIPGSFFMNLLAGALFGRWRAALLVCPLSAIGASGCYLLSSMVAKSFIDRFFALRFQSLKSAVRQNQSRLLYFLVSARVFPLTPHWLFNIFSPFLDISLSKHALSVFIGLIPYNLICVHAGEMLSEIHKPTEMFNWETTLDLTFLALGIFVFAFFFKANRV</sequence>
<dbReference type="PANTHER" id="PTHR43220">
    <property type="match status" value="1"/>
</dbReference>
<evidence type="ECO:0000256" key="1">
    <source>
        <dbReference type="ARBA" id="ARBA00004141"/>
    </source>
</evidence>
<feature type="domain" description="VTT" evidence="8">
    <location>
        <begin position="138"/>
        <end position="258"/>
    </location>
</feature>